<gene>
    <name evidence="1" type="ORF">VFH_II090880</name>
</gene>
<keyword evidence="2" id="KW-1185">Reference proteome</keyword>
<name>A0AAV0ZIQ0_VICFA</name>
<dbReference type="AlphaFoldDB" id="A0AAV0ZIQ0"/>
<dbReference type="EMBL" id="OX451737">
    <property type="protein sequence ID" value="CAI8597634.1"/>
    <property type="molecule type" value="Genomic_DNA"/>
</dbReference>
<proteinExistence type="predicted"/>
<organism evidence="1 2">
    <name type="scientific">Vicia faba</name>
    <name type="common">Broad bean</name>
    <name type="synonym">Faba vulgaris</name>
    <dbReference type="NCBI Taxonomy" id="3906"/>
    <lineage>
        <taxon>Eukaryota</taxon>
        <taxon>Viridiplantae</taxon>
        <taxon>Streptophyta</taxon>
        <taxon>Embryophyta</taxon>
        <taxon>Tracheophyta</taxon>
        <taxon>Spermatophyta</taxon>
        <taxon>Magnoliopsida</taxon>
        <taxon>eudicotyledons</taxon>
        <taxon>Gunneridae</taxon>
        <taxon>Pentapetalae</taxon>
        <taxon>rosids</taxon>
        <taxon>fabids</taxon>
        <taxon>Fabales</taxon>
        <taxon>Fabaceae</taxon>
        <taxon>Papilionoideae</taxon>
        <taxon>50 kb inversion clade</taxon>
        <taxon>NPAAA clade</taxon>
        <taxon>Hologalegina</taxon>
        <taxon>IRL clade</taxon>
        <taxon>Fabeae</taxon>
        <taxon>Vicia</taxon>
    </lineage>
</organism>
<evidence type="ECO:0000313" key="2">
    <source>
        <dbReference type="Proteomes" id="UP001157006"/>
    </source>
</evidence>
<accession>A0AAV0ZIQ0</accession>
<evidence type="ECO:0000313" key="1">
    <source>
        <dbReference type="EMBL" id="CAI8597634.1"/>
    </source>
</evidence>
<dbReference type="Proteomes" id="UP001157006">
    <property type="component" value="Chromosome 2"/>
</dbReference>
<sequence length="126" mass="14560">MLSASSERASERMSEQIRRGYIVLPHLQGDRRRTCGCRKALWTAANSFASVALSSHYDWMRGRGCLRNEDRISFFFCFRHSLFSCKQLKKKNKFAQVMPSRTNSGGGLWRPAGLDWCRFIVNQGYN</sequence>
<protein>
    <submittedName>
        <fullName evidence="1">Uncharacterized protein</fullName>
    </submittedName>
</protein>
<reference evidence="1 2" key="1">
    <citation type="submission" date="2023-01" db="EMBL/GenBank/DDBJ databases">
        <authorList>
            <person name="Kreplak J."/>
        </authorList>
    </citation>
    <scope>NUCLEOTIDE SEQUENCE [LARGE SCALE GENOMIC DNA]</scope>
</reference>